<feature type="region of interest" description="Disordered" evidence="2">
    <location>
        <begin position="477"/>
        <end position="501"/>
    </location>
</feature>
<reference evidence="4" key="1">
    <citation type="submission" date="2015-09" db="EMBL/GenBank/DDBJ databases">
        <authorList>
            <consortium name="Pathogen Informatics"/>
        </authorList>
    </citation>
    <scope>NUCLEOTIDE SEQUENCE [LARGE SCALE GENOMIC DNA]</scope>
    <source>
        <strain evidence="4">Lake Konstanz</strain>
    </source>
</reference>
<feature type="region of interest" description="Disordered" evidence="2">
    <location>
        <begin position="798"/>
        <end position="822"/>
    </location>
</feature>
<evidence type="ECO:0000313" key="4">
    <source>
        <dbReference type="Proteomes" id="UP000051952"/>
    </source>
</evidence>
<feature type="compositionally biased region" description="Low complexity" evidence="2">
    <location>
        <begin position="7"/>
        <end position="18"/>
    </location>
</feature>
<sequence length="935" mass="104740">MSYMHNQQQRPLQPVQQPSTMGLKSRRIGGNKSFYSVEPLPERATSVPLRQTVAEATTLHQGRESNRNNHNSASPADHIDRFFTSSNHPSMKGVGNWKKMLDTEKDRFNSVSTWGQLMLQKVVRETANLPSPNPLRTAVSCMLLHRIAPLMGTGEDLMHQLLHEVFNSIYFSWGAYIDDKFTKGVGSGRDDVNNATEALEQEFDKSLQLNSNSLVDDPTALKFYVSSLNHRFTFFHLLDELQSARVKVVGLPSRVIVRCMNLWRHRIVLCIFTYWRGEMLRSSARKAKLNATVDTLFGRKSRRRVQEHLQAWRGYVVERRHRNIQDHENTQKKLQQRMGRHIQELETENAALKEQLGALRTTHTAVVIQLSNMLSMMDKFHAAAAPSSDAGGEVDENALSILSSSEGPQVFSFTPGPTDLFGHGAALPEGAKLSDALGLGSSTIAGSVPAVTFEQLGNNDEQRHNVASLFPEFAPPAQKRRTSDEHYVSHEEAQAAEGEAEKVAAGPNRFVQLKDFLDRDPLATTVTNQAPLAAASHEMSPTPAPLGNLTSKAVATFAKTKLNYSDVLDWVSVRTQLLVMTIQPRSQGLRRCTNFTIDFRDSIRLACLVVSLGGDRSMVDDVTSMTDLIERAALTLKAAKCFFSELDTEFWGDVCKVEPSDVAKAKGGKLARLVFGLYQKFHHLPMQTLPDGPPTEAIADALESAGFAIPFAARSFIANSQEESHGTAEFSTMSPMHRSERYFGEFVEETIPDTQFATWFRELAASDSDDDPTNFFDVSLGGSVTGSVSEKMQRRMSRLSFRGNLPGSPNRPRSKKKSRNQELTESMVRWVRQKISLQHDGRDVPNFSSMTGAEVLFCVLQTMFPKISLDSKDPVQRLKKMQECLTKRLHLSKITLGKELLRKRDRFSSEEDVFVPMKELLLILFFLDQEIVVDM</sequence>
<dbReference type="Proteomes" id="UP000051952">
    <property type="component" value="Unassembled WGS sequence"/>
</dbReference>
<accession>A0A0S4IYM9</accession>
<organism evidence="3 4">
    <name type="scientific">Bodo saltans</name>
    <name type="common">Flagellated protozoan</name>
    <dbReference type="NCBI Taxonomy" id="75058"/>
    <lineage>
        <taxon>Eukaryota</taxon>
        <taxon>Discoba</taxon>
        <taxon>Euglenozoa</taxon>
        <taxon>Kinetoplastea</taxon>
        <taxon>Metakinetoplastina</taxon>
        <taxon>Eubodonida</taxon>
        <taxon>Bodonidae</taxon>
        <taxon>Bodo</taxon>
    </lineage>
</organism>
<protein>
    <submittedName>
        <fullName evidence="3">Uncharacterized protein</fullName>
    </submittedName>
</protein>
<dbReference type="OrthoDB" id="431378at2759"/>
<feature type="region of interest" description="Disordered" evidence="2">
    <location>
        <begin position="58"/>
        <end position="78"/>
    </location>
</feature>
<keyword evidence="4" id="KW-1185">Reference proteome</keyword>
<dbReference type="EMBL" id="CYKH01000676">
    <property type="protein sequence ID" value="CUG15728.1"/>
    <property type="molecule type" value="Genomic_DNA"/>
</dbReference>
<proteinExistence type="predicted"/>
<dbReference type="AlphaFoldDB" id="A0A0S4IYM9"/>
<evidence type="ECO:0000256" key="1">
    <source>
        <dbReference type="SAM" id="Coils"/>
    </source>
</evidence>
<dbReference type="VEuPathDB" id="TriTrypDB:BSAL_75105"/>
<evidence type="ECO:0000313" key="3">
    <source>
        <dbReference type="EMBL" id="CUG15728.1"/>
    </source>
</evidence>
<name>A0A0S4IYM9_BODSA</name>
<feature type="coiled-coil region" evidence="1">
    <location>
        <begin position="317"/>
        <end position="362"/>
    </location>
</feature>
<gene>
    <name evidence="3" type="ORF">BSAL_75105</name>
</gene>
<feature type="region of interest" description="Disordered" evidence="2">
    <location>
        <begin position="1"/>
        <end position="27"/>
    </location>
</feature>
<keyword evidence="1" id="KW-0175">Coiled coil</keyword>
<feature type="compositionally biased region" description="Basic and acidic residues" evidence="2">
    <location>
        <begin position="481"/>
        <end position="493"/>
    </location>
</feature>
<evidence type="ECO:0000256" key="2">
    <source>
        <dbReference type="SAM" id="MobiDB-lite"/>
    </source>
</evidence>